<keyword evidence="1" id="KW-0812">Transmembrane</keyword>
<keyword evidence="4" id="KW-1185">Reference proteome</keyword>
<reference evidence="3 4" key="2">
    <citation type="journal article" date="2021" name="Int. J. Syst. Evol. Microbiol.">
        <title>Isolation and Polyphasic Characterization of Desulfuromonas versatilis sp. Nov., an Electrogenic Bacteria Capable of Versatile Metabolism Isolated from a Graphene Oxide-Reducing Enrichment Culture.</title>
        <authorList>
            <person name="Xie L."/>
            <person name="Yoshida N."/>
            <person name="Ishii S."/>
            <person name="Meng L."/>
        </authorList>
    </citation>
    <scope>NUCLEOTIDE SEQUENCE [LARGE SCALE GENOMIC DNA]</scope>
    <source>
        <strain evidence="3 4">NIT-T3</strain>
    </source>
</reference>
<protein>
    <recommendedName>
        <fullName evidence="2">Type 4 fimbrial biogenesis protein PilX N-terminal domain-containing protein</fullName>
    </recommendedName>
</protein>
<dbReference type="InterPro" id="IPR025746">
    <property type="entry name" value="PilX_N_dom"/>
</dbReference>
<keyword evidence="1" id="KW-0472">Membrane</keyword>
<feature type="domain" description="Type 4 fimbrial biogenesis protein PilX N-terminal" evidence="2">
    <location>
        <begin position="25"/>
        <end position="71"/>
    </location>
</feature>
<name>A0ABM8HQV9_9BACT</name>
<evidence type="ECO:0000313" key="3">
    <source>
        <dbReference type="EMBL" id="BCR04639.1"/>
    </source>
</evidence>
<dbReference type="Pfam" id="PF14341">
    <property type="entry name" value="PilX_N"/>
    <property type="match status" value="1"/>
</dbReference>
<evidence type="ECO:0000313" key="4">
    <source>
        <dbReference type="Proteomes" id="UP001319827"/>
    </source>
</evidence>
<reference evidence="3 4" key="1">
    <citation type="journal article" date="2016" name="C (Basel)">
        <title>Selective Growth of and Electricity Production by Marine Exoelectrogenic Bacteria in Self-Aggregated Hydrogel of Microbially Reduced Graphene Oxide.</title>
        <authorList>
            <person name="Yoshida N."/>
            <person name="Goto Y."/>
            <person name="Miyata Y."/>
        </authorList>
    </citation>
    <scope>NUCLEOTIDE SEQUENCE [LARGE SCALE GENOMIC DNA]</scope>
    <source>
        <strain evidence="3 4">NIT-T3</strain>
    </source>
</reference>
<accession>A0ABM8HQV9</accession>
<organism evidence="3 4">
    <name type="scientific">Desulfuromonas versatilis</name>
    <dbReference type="NCBI Taxonomy" id="2802975"/>
    <lineage>
        <taxon>Bacteria</taxon>
        <taxon>Pseudomonadati</taxon>
        <taxon>Thermodesulfobacteriota</taxon>
        <taxon>Desulfuromonadia</taxon>
        <taxon>Desulfuromonadales</taxon>
        <taxon>Desulfuromonadaceae</taxon>
        <taxon>Desulfuromonas</taxon>
    </lineage>
</organism>
<keyword evidence="1" id="KW-1133">Transmembrane helix</keyword>
<gene>
    <name evidence="3" type="ORF">DESUT3_17080</name>
</gene>
<sequence>MLNPGEGACGKQVSTGPGEILRNQRGMALILALSMLTLLSILGAIVLTSSNTEVNISGNFRTTQESFYAAERAVEYAMGSETILKTASGEVDLNTDLDSDGDTHLSKLAQGGTNLLTSAENKVSVIGAGELPDSLRAIWGERWAGFYYALSVTGAGPGSRATSRVDAQQVRLWQKSDDSFRTSSGG</sequence>
<feature type="transmembrane region" description="Helical" evidence="1">
    <location>
        <begin position="28"/>
        <end position="47"/>
    </location>
</feature>
<dbReference type="Proteomes" id="UP001319827">
    <property type="component" value="Chromosome"/>
</dbReference>
<dbReference type="EMBL" id="AP024355">
    <property type="protein sequence ID" value="BCR04639.1"/>
    <property type="molecule type" value="Genomic_DNA"/>
</dbReference>
<proteinExistence type="predicted"/>
<evidence type="ECO:0000256" key="1">
    <source>
        <dbReference type="SAM" id="Phobius"/>
    </source>
</evidence>
<evidence type="ECO:0000259" key="2">
    <source>
        <dbReference type="Pfam" id="PF14341"/>
    </source>
</evidence>